<dbReference type="Pfam" id="PF01541">
    <property type="entry name" value="GIY-YIG"/>
    <property type="match status" value="1"/>
</dbReference>
<evidence type="ECO:0000259" key="1">
    <source>
        <dbReference type="PROSITE" id="PS50164"/>
    </source>
</evidence>
<feature type="non-terminal residue" evidence="2">
    <location>
        <position position="1"/>
    </location>
</feature>
<dbReference type="SUPFAM" id="SSF82771">
    <property type="entry name" value="GIY-YIG endonuclease"/>
    <property type="match status" value="1"/>
</dbReference>
<organism evidence="2">
    <name type="scientific">Cuerna arida</name>
    <dbReference type="NCBI Taxonomy" id="1464854"/>
    <lineage>
        <taxon>Eukaryota</taxon>
        <taxon>Metazoa</taxon>
        <taxon>Ecdysozoa</taxon>
        <taxon>Arthropoda</taxon>
        <taxon>Hexapoda</taxon>
        <taxon>Insecta</taxon>
        <taxon>Pterygota</taxon>
        <taxon>Neoptera</taxon>
        <taxon>Paraneoptera</taxon>
        <taxon>Hemiptera</taxon>
        <taxon>Auchenorrhyncha</taxon>
        <taxon>Membracoidea</taxon>
        <taxon>Cicadellidae</taxon>
        <taxon>Cicadellinae</taxon>
        <taxon>Proconiini</taxon>
        <taxon>Cuerna</taxon>
    </lineage>
</organism>
<dbReference type="AlphaFoldDB" id="A0A1B6FYS1"/>
<dbReference type="Gene3D" id="3.40.1440.10">
    <property type="entry name" value="GIY-YIG endonuclease"/>
    <property type="match status" value="1"/>
</dbReference>
<gene>
    <name evidence="2" type="ORF">g.31829</name>
</gene>
<reference evidence="2" key="1">
    <citation type="submission" date="2015-11" db="EMBL/GenBank/DDBJ databases">
        <title>De novo transcriptome assembly of four potential Pierce s Disease insect vectors from Arizona vineyards.</title>
        <authorList>
            <person name="Tassone E.E."/>
        </authorList>
    </citation>
    <scope>NUCLEOTIDE SEQUENCE</scope>
</reference>
<dbReference type="Pfam" id="PF26215">
    <property type="entry name" value="HTH_animal"/>
    <property type="match status" value="1"/>
</dbReference>
<dbReference type="EMBL" id="GECZ01014434">
    <property type="protein sequence ID" value="JAS55335.1"/>
    <property type="molecule type" value="Transcribed_RNA"/>
</dbReference>
<protein>
    <recommendedName>
        <fullName evidence="1">GIY-YIG domain-containing protein</fullName>
    </recommendedName>
</protein>
<dbReference type="InterPro" id="IPR035901">
    <property type="entry name" value="GIY-YIG_endonuc_sf"/>
</dbReference>
<feature type="domain" description="GIY-YIG" evidence="1">
    <location>
        <begin position="136"/>
        <end position="184"/>
    </location>
</feature>
<dbReference type="InterPro" id="IPR058912">
    <property type="entry name" value="HTH_animal"/>
</dbReference>
<feature type="non-terminal residue" evidence="2">
    <location>
        <position position="184"/>
    </location>
</feature>
<dbReference type="PANTHER" id="PTHR21301:SF10">
    <property type="entry name" value="REVERSE TRANSCRIPTASE DOMAIN-CONTAINING PROTEIN"/>
    <property type="match status" value="1"/>
</dbReference>
<name>A0A1B6FYS1_9HEMI</name>
<dbReference type="PANTHER" id="PTHR21301">
    <property type="entry name" value="REVERSE TRANSCRIPTASE"/>
    <property type="match status" value="1"/>
</dbReference>
<evidence type="ECO:0000313" key="2">
    <source>
        <dbReference type="EMBL" id="JAS55335.1"/>
    </source>
</evidence>
<sequence>TDLLIPKCSNHPWSHKMAAFNSMVNRLTKIPMNKSDFENEKKIIINLAIRNGYSPKTIEKKIQRYTNKTKQSLDNHDKQEKEKEYICLPFSTTLNKATRKTFGNSTFKVSYRTRNNCFDLISKKLHQNTKQNDSYNNSGVYKINCSDCQNYYIGQTSRNFKLRFKEHIQALKSNNTTSMKSNFA</sequence>
<dbReference type="InterPro" id="IPR000305">
    <property type="entry name" value="GIY-YIG_endonuc"/>
</dbReference>
<dbReference type="PROSITE" id="PS50164">
    <property type="entry name" value="GIY_YIG"/>
    <property type="match status" value="1"/>
</dbReference>
<accession>A0A1B6FYS1</accession>
<proteinExistence type="predicted"/>